<evidence type="ECO:0000313" key="4">
    <source>
        <dbReference type="Proteomes" id="UP000324233"/>
    </source>
</evidence>
<dbReference type="SUPFAM" id="SSF55347">
    <property type="entry name" value="Glyceraldehyde-3-phosphate dehydrogenase-like, C-terminal domain"/>
    <property type="match status" value="1"/>
</dbReference>
<evidence type="ECO:0000313" key="3">
    <source>
        <dbReference type="EMBL" id="QEH32642.1"/>
    </source>
</evidence>
<dbReference type="GO" id="GO:0016491">
    <property type="term" value="F:oxidoreductase activity"/>
    <property type="evidence" value="ECO:0007669"/>
    <property type="project" value="UniProtKB-KW"/>
</dbReference>
<organism evidence="3 4">
    <name type="scientific">Aquisphaera giovannonii</name>
    <dbReference type="NCBI Taxonomy" id="406548"/>
    <lineage>
        <taxon>Bacteria</taxon>
        <taxon>Pseudomonadati</taxon>
        <taxon>Planctomycetota</taxon>
        <taxon>Planctomycetia</taxon>
        <taxon>Isosphaerales</taxon>
        <taxon>Isosphaeraceae</taxon>
        <taxon>Aquisphaera</taxon>
    </lineage>
</organism>
<dbReference type="Pfam" id="PF22725">
    <property type="entry name" value="GFO_IDH_MocA_C3"/>
    <property type="match status" value="1"/>
</dbReference>
<accession>A0A5B9VWN0</accession>
<dbReference type="RefSeq" id="WP_148591970.1">
    <property type="nucleotide sequence ID" value="NZ_CP042997.1"/>
</dbReference>
<evidence type="ECO:0000259" key="2">
    <source>
        <dbReference type="Pfam" id="PF22725"/>
    </source>
</evidence>
<dbReference type="PANTHER" id="PTHR43708">
    <property type="entry name" value="CONSERVED EXPRESSED OXIDOREDUCTASE (EUROFUNG)"/>
    <property type="match status" value="1"/>
</dbReference>
<protein>
    <submittedName>
        <fullName evidence="3">Putative oxidoreductase YvaA</fullName>
        <ecNumber evidence="3">1.-.-.-</ecNumber>
    </submittedName>
</protein>
<dbReference type="SUPFAM" id="SSF51735">
    <property type="entry name" value="NAD(P)-binding Rossmann-fold domains"/>
    <property type="match status" value="1"/>
</dbReference>
<keyword evidence="4" id="KW-1185">Reference proteome</keyword>
<dbReference type="Proteomes" id="UP000324233">
    <property type="component" value="Chromosome"/>
</dbReference>
<dbReference type="InterPro" id="IPR055170">
    <property type="entry name" value="GFO_IDH_MocA-like_dom"/>
</dbReference>
<dbReference type="Gene3D" id="3.40.50.720">
    <property type="entry name" value="NAD(P)-binding Rossmann-like Domain"/>
    <property type="match status" value="1"/>
</dbReference>
<dbReference type="Gene3D" id="3.30.360.10">
    <property type="entry name" value="Dihydrodipicolinate Reductase, domain 2"/>
    <property type="match status" value="1"/>
</dbReference>
<dbReference type="PANTHER" id="PTHR43708:SF8">
    <property type="entry name" value="OXIDOREDUCTASE"/>
    <property type="match status" value="1"/>
</dbReference>
<name>A0A5B9VWN0_9BACT</name>
<keyword evidence="3" id="KW-0560">Oxidoreductase</keyword>
<gene>
    <name evidence="3" type="primary">yvaA_1</name>
    <name evidence="3" type="ORF">OJF2_11210</name>
</gene>
<reference evidence="3 4" key="1">
    <citation type="submission" date="2019-08" db="EMBL/GenBank/DDBJ databases">
        <title>Deep-cultivation of Planctomycetes and their phenomic and genomic characterization uncovers novel biology.</title>
        <authorList>
            <person name="Wiegand S."/>
            <person name="Jogler M."/>
            <person name="Boedeker C."/>
            <person name="Pinto D."/>
            <person name="Vollmers J."/>
            <person name="Rivas-Marin E."/>
            <person name="Kohn T."/>
            <person name="Peeters S.H."/>
            <person name="Heuer A."/>
            <person name="Rast P."/>
            <person name="Oberbeckmann S."/>
            <person name="Bunk B."/>
            <person name="Jeske O."/>
            <person name="Meyerdierks A."/>
            <person name="Storesund J.E."/>
            <person name="Kallscheuer N."/>
            <person name="Luecker S."/>
            <person name="Lage O.M."/>
            <person name="Pohl T."/>
            <person name="Merkel B.J."/>
            <person name="Hornburger P."/>
            <person name="Mueller R.-W."/>
            <person name="Bruemmer F."/>
            <person name="Labrenz M."/>
            <person name="Spormann A.M."/>
            <person name="Op den Camp H."/>
            <person name="Overmann J."/>
            <person name="Amann R."/>
            <person name="Jetten M.S.M."/>
            <person name="Mascher T."/>
            <person name="Medema M.H."/>
            <person name="Devos D.P."/>
            <person name="Kaster A.-K."/>
            <person name="Ovreas L."/>
            <person name="Rohde M."/>
            <person name="Galperin M.Y."/>
            <person name="Jogler C."/>
        </authorList>
    </citation>
    <scope>NUCLEOTIDE SEQUENCE [LARGE SCALE GENOMIC DNA]</scope>
    <source>
        <strain evidence="3 4">OJF2</strain>
    </source>
</reference>
<dbReference type="AlphaFoldDB" id="A0A5B9VWN0"/>
<dbReference type="KEGG" id="agv:OJF2_11210"/>
<evidence type="ECO:0000259" key="1">
    <source>
        <dbReference type="Pfam" id="PF01408"/>
    </source>
</evidence>
<dbReference type="InterPro" id="IPR051317">
    <property type="entry name" value="Gfo/Idh/MocA_oxidoreduct"/>
</dbReference>
<dbReference type="OrthoDB" id="9815825at2"/>
<sequence length="357" mass="39721">MIKTVVVGYGLAGKEFHCALIRRQAELNLYGVVARDPKVRSLAIREQEVRGFASLDEALDDPLVKLVVLATPHDTHAEMAVRVLDAGRDCVVDKVMALTSAEADRMIAARDRSGRMLSVFHNRRWDWDFATVRRLLAEGRIGQPLLIESAVCRFAPPRSWRGRERESGTILHDWGAHLVDHALQLGLGPCRRLSAWLIDAPWEGVDNGGHGRILMEFDGTLFQAETSRVCRIDRPRWWVVGRDGGIAKFGIDPQEAALRAGDIDRAREPEGHQAIVRTADATGAVHEDRIPSVRAHWDGYYRNIADHLLRGAPLAVTAEEAREVVRVLEAAVESSRTHSMVEGPWGYGSPSPPQARR</sequence>
<feature type="domain" description="GFO/IDH/MocA-like oxidoreductase" evidence="2">
    <location>
        <begin position="129"/>
        <end position="246"/>
    </location>
</feature>
<dbReference type="EC" id="1.-.-.-" evidence="3"/>
<proteinExistence type="predicted"/>
<dbReference type="Pfam" id="PF01408">
    <property type="entry name" value="GFO_IDH_MocA"/>
    <property type="match status" value="1"/>
</dbReference>
<dbReference type="InterPro" id="IPR000683">
    <property type="entry name" value="Gfo/Idh/MocA-like_OxRdtase_N"/>
</dbReference>
<feature type="domain" description="Gfo/Idh/MocA-like oxidoreductase N-terminal" evidence="1">
    <location>
        <begin position="2"/>
        <end position="121"/>
    </location>
</feature>
<dbReference type="EMBL" id="CP042997">
    <property type="protein sequence ID" value="QEH32642.1"/>
    <property type="molecule type" value="Genomic_DNA"/>
</dbReference>
<dbReference type="InterPro" id="IPR036291">
    <property type="entry name" value="NAD(P)-bd_dom_sf"/>
</dbReference>
<dbReference type="GO" id="GO:0000166">
    <property type="term" value="F:nucleotide binding"/>
    <property type="evidence" value="ECO:0007669"/>
    <property type="project" value="InterPro"/>
</dbReference>